<gene>
    <name evidence="2" type="ORF">AMPC_21010</name>
</gene>
<keyword evidence="1" id="KW-0472">Membrane</keyword>
<dbReference type="EMBL" id="AP025592">
    <property type="protein sequence ID" value="BDG08988.1"/>
    <property type="molecule type" value="Genomic_DNA"/>
</dbReference>
<evidence type="ECO:0000256" key="1">
    <source>
        <dbReference type="SAM" id="Phobius"/>
    </source>
</evidence>
<reference evidence="3" key="1">
    <citation type="journal article" date="2022" name="Int. J. Syst. Evol. Microbiol.">
        <title>Anaeromyxobacter oryzae sp. nov., Anaeromyxobacter diazotrophicus sp. nov. and Anaeromyxobacter paludicola sp. nov., isolated from paddy soils.</title>
        <authorList>
            <person name="Itoh H."/>
            <person name="Xu Z."/>
            <person name="Mise K."/>
            <person name="Masuda Y."/>
            <person name="Ushijima N."/>
            <person name="Hayakawa C."/>
            <person name="Shiratori Y."/>
            <person name="Senoo K."/>
        </authorList>
    </citation>
    <scope>NUCLEOTIDE SEQUENCE [LARGE SCALE GENOMIC DNA]</scope>
    <source>
        <strain evidence="3">Red630</strain>
    </source>
</reference>
<sequence length="187" mass="20554">MEYLRKLRSDLENALSRLSPRERVMVAAAAAAVVLFVLLMVSTSVSRSIRARESRIDDKTRVLSEIGRLAQGYRSAQAERQAMESRLKGPPIQLMSYVSQAGSRLGIEVNDLRPGQSTSGTGSDQVLEDSVEVNLARIDPPRLVQLLRALEAGPGVVKVRRLRISTRSDDPNLVDVTLLVATYQLKG</sequence>
<dbReference type="InterPro" id="IPR007690">
    <property type="entry name" value="T2SS_GspM"/>
</dbReference>
<organism evidence="2 3">
    <name type="scientific">Anaeromyxobacter paludicola</name>
    <dbReference type="NCBI Taxonomy" id="2918171"/>
    <lineage>
        <taxon>Bacteria</taxon>
        <taxon>Pseudomonadati</taxon>
        <taxon>Myxococcota</taxon>
        <taxon>Myxococcia</taxon>
        <taxon>Myxococcales</taxon>
        <taxon>Cystobacterineae</taxon>
        <taxon>Anaeromyxobacteraceae</taxon>
        <taxon>Anaeromyxobacter</taxon>
    </lineage>
</organism>
<evidence type="ECO:0000313" key="2">
    <source>
        <dbReference type="EMBL" id="BDG08988.1"/>
    </source>
</evidence>
<proteinExistence type="predicted"/>
<keyword evidence="1" id="KW-0812">Transmembrane</keyword>
<protein>
    <recommendedName>
        <fullName evidence="4">General secretion pathway protein M</fullName>
    </recommendedName>
</protein>
<dbReference type="Pfam" id="PF04612">
    <property type="entry name" value="T2SSM"/>
    <property type="match status" value="1"/>
</dbReference>
<keyword evidence="3" id="KW-1185">Reference proteome</keyword>
<dbReference type="Proteomes" id="UP001162734">
    <property type="component" value="Chromosome"/>
</dbReference>
<dbReference type="RefSeq" id="WP_248340545.1">
    <property type="nucleotide sequence ID" value="NZ_AP025592.1"/>
</dbReference>
<evidence type="ECO:0008006" key="4">
    <source>
        <dbReference type="Google" id="ProtNLM"/>
    </source>
</evidence>
<name>A0ABN6N9L2_9BACT</name>
<feature type="transmembrane region" description="Helical" evidence="1">
    <location>
        <begin position="24"/>
        <end position="45"/>
    </location>
</feature>
<keyword evidence="1" id="KW-1133">Transmembrane helix</keyword>
<accession>A0ABN6N9L2</accession>
<evidence type="ECO:0000313" key="3">
    <source>
        <dbReference type="Proteomes" id="UP001162734"/>
    </source>
</evidence>